<dbReference type="AlphaFoldDB" id="A0A229T3M6"/>
<dbReference type="InterPro" id="IPR051477">
    <property type="entry name" value="Expansin_CellWall"/>
</dbReference>
<dbReference type="InterPro" id="IPR009009">
    <property type="entry name" value="RlpA-like_DPBB"/>
</dbReference>
<dbReference type="NCBIfam" id="NF041144">
    <property type="entry name" value="expansin_EXLX1"/>
    <property type="match status" value="1"/>
</dbReference>
<feature type="signal peptide" evidence="3">
    <location>
        <begin position="1"/>
        <end position="33"/>
    </location>
</feature>
<dbReference type="Pfam" id="PF03330">
    <property type="entry name" value="DPBB_1"/>
    <property type="match status" value="1"/>
</dbReference>
<dbReference type="PANTHER" id="PTHR31836">
    <property type="match status" value="1"/>
</dbReference>
<dbReference type="Gene3D" id="2.60.40.760">
    <property type="entry name" value="Expansin, cellulose-binding-like domain"/>
    <property type="match status" value="1"/>
</dbReference>
<reference evidence="6" key="1">
    <citation type="submission" date="2017-07" db="EMBL/GenBank/DDBJ databases">
        <title>Comparative genome mining reveals phylogenetic distribution patterns of secondary metabolites in Amycolatopsis.</title>
        <authorList>
            <person name="Adamek M."/>
            <person name="Alanjary M."/>
            <person name="Sales-Ortells H."/>
            <person name="Goodfellow M."/>
            <person name="Bull A.T."/>
            <person name="Kalinowski J."/>
            <person name="Ziemert N."/>
        </authorList>
    </citation>
    <scope>NUCLEOTIDE SEQUENCE [LARGE SCALE GENOMIC DNA]</scope>
    <source>
        <strain evidence="6">H5</strain>
    </source>
</reference>
<evidence type="ECO:0000256" key="3">
    <source>
        <dbReference type="SAM" id="SignalP"/>
    </source>
</evidence>
<dbReference type="Gene3D" id="2.40.40.10">
    <property type="entry name" value="RlpA-like domain"/>
    <property type="match status" value="1"/>
</dbReference>
<dbReference type="EMBL" id="NMUL01000021">
    <property type="protein sequence ID" value="OXM65808.1"/>
    <property type="molecule type" value="Genomic_DNA"/>
</dbReference>
<evidence type="ECO:0000256" key="1">
    <source>
        <dbReference type="ARBA" id="ARBA00022729"/>
    </source>
</evidence>
<organism evidence="5 6">
    <name type="scientific">Amycolatopsis vastitatis</name>
    <dbReference type="NCBI Taxonomy" id="1905142"/>
    <lineage>
        <taxon>Bacteria</taxon>
        <taxon>Bacillati</taxon>
        <taxon>Actinomycetota</taxon>
        <taxon>Actinomycetes</taxon>
        <taxon>Pseudonocardiales</taxon>
        <taxon>Pseudonocardiaceae</taxon>
        <taxon>Amycolatopsis</taxon>
    </lineage>
</organism>
<dbReference type="Proteomes" id="UP000215199">
    <property type="component" value="Unassembled WGS sequence"/>
</dbReference>
<feature type="domain" description="RlpA-like protein double-psi beta-barrel" evidence="4">
    <location>
        <begin position="103"/>
        <end position="193"/>
    </location>
</feature>
<dbReference type="SUPFAM" id="SSF50685">
    <property type="entry name" value="Barwin-like endoglucanases"/>
    <property type="match status" value="1"/>
</dbReference>
<dbReference type="InterPro" id="IPR049818">
    <property type="entry name" value="Expansin_EXLX1-like"/>
</dbReference>
<proteinExistence type="predicted"/>
<keyword evidence="1 3" id="KW-0732">Signal</keyword>
<dbReference type="CDD" id="cd22272">
    <property type="entry name" value="DPBB_EXLX1-like"/>
    <property type="match status" value="1"/>
</dbReference>
<sequence>MPRRRVIVSVVALSVVTAAVVALVVTRANGTDAAEAANAPAGASATGAAVTAPPVSTPSSSPAPATTTTASSGVAPSTSAAAPVASSGNAPLAGKIKPGVTRSGVATFYDTDGTGACGYDASPDPLNAAMNVADFEGSRACGAYVQVQAAGGASVTVRITNLCPAPCRVGQLDLNPKAFDRLGARNLGEIPVTWKLVNPPTAKRISLRYKTGSSQYWCGIQVIDHRNPVVRLEVRAGGAWKQLQRTDYNYFLSENGAGCGGAVAVTDIYGERLVLDPLPVEADVVQPTNRQFAQH</sequence>
<feature type="region of interest" description="Disordered" evidence="2">
    <location>
        <begin position="48"/>
        <end position="87"/>
    </location>
</feature>
<evidence type="ECO:0000256" key="2">
    <source>
        <dbReference type="SAM" id="MobiDB-lite"/>
    </source>
</evidence>
<gene>
    <name evidence="5" type="ORF">CF165_20620</name>
</gene>
<evidence type="ECO:0000313" key="6">
    <source>
        <dbReference type="Proteomes" id="UP000215199"/>
    </source>
</evidence>
<dbReference type="RefSeq" id="WP_093949168.1">
    <property type="nucleotide sequence ID" value="NZ_NMUL01000021.1"/>
</dbReference>
<dbReference type="PANTHER" id="PTHR31836:SF21">
    <property type="entry name" value="EXPANSIN-LIKE PROTEIN 7"/>
    <property type="match status" value="1"/>
</dbReference>
<comment type="caution">
    <text evidence="5">The sequence shown here is derived from an EMBL/GenBank/DDBJ whole genome shotgun (WGS) entry which is preliminary data.</text>
</comment>
<keyword evidence="6" id="KW-1185">Reference proteome</keyword>
<dbReference type="InterPro" id="IPR036908">
    <property type="entry name" value="RlpA-like_sf"/>
</dbReference>
<evidence type="ECO:0000259" key="4">
    <source>
        <dbReference type="Pfam" id="PF03330"/>
    </source>
</evidence>
<protein>
    <recommendedName>
        <fullName evidence="4">RlpA-like protein double-psi beta-barrel domain-containing protein</fullName>
    </recommendedName>
</protein>
<dbReference type="OrthoDB" id="5499927at2"/>
<name>A0A229T3M6_9PSEU</name>
<dbReference type="InterPro" id="IPR036749">
    <property type="entry name" value="Expansin_CBD_sf"/>
</dbReference>
<feature type="chain" id="PRO_5012511404" description="RlpA-like protein double-psi beta-barrel domain-containing protein" evidence="3">
    <location>
        <begin position="34"/>
        <end position="295"/>
    </location>
</feature>
<accession>A0A229T3M6</accession>
<evidence type="ECO:0000313" key="5">
    <source>
        <dbReference type="EMBL" id="OXM65808.1"/>
    </source>
</evidence>